<proteinExistence type="predicted"/>
<protein>
    <submittedName>
        <fullName evidence="2">Uncharacterized protein</fullName>
    </submittedName>
</protein>
<gene>
    <name evidence="2" type="ORF">CMC5_051570</name>
</gene>
<evidence type="ECO:0000256" key="1">
    <source>
        <dbReference type="SAM" id="MobiDB-lite"/>
    </source>
</evidence>
<dbReference type="Proteomes" id="UP000067626">
    <property type="component" value="Chromosome"/>
</dbReference>
<dbReference type="OrthoDB" id="5489174at2"/>
<evidence type="ECO:0000313" key="3">
    <source>
        <dbReference type="Proteomes" id="UP000067626"/>
    </source>
</evidence>
<dbReference type="EMBL" id="CP012159">
    <property type="protein sequence ID" value="AKT41000.1"/>
    <property type="molecule type" value="Genomic_DNA"/>
</dbReference>
<evidence type="ECO:0000313" key="2">
    <source>
        <dbReference type="EMBL" id="AKT41000.1"/>
    </source>
</evidence>
<keyword evidence="3" id="KW-1185">Reference proteome</keyword>
<organism evidence="2 3">
    <name type="scientific">Chondromyces crocatus</name>
    <dbReference type="NCBI Taxonomy" id="52"/>
    <lineage>
        <taxon>Bacteria</taxon>
        <taxon>Pseudomonadati</taxon>
        <taxon>Myxococcota</taxon>
        <taxon>Polyangia</taxon>
        <taxon>Polyangiales</taxon>
        <taxon>Polyangiaceae</taxon>
        <taxon>Chondromyces</taxon>
    </lineage>
</organism>
<dbReference type="RefSeq" id="WP_050432843.1">
    <property type="nucleotide sequence ID" value="NZ_CP012159.1"/>
</dbReference>
<feature type="region of interest" description="Disordered" evidence="1">
    <location>
        <begin position="439"/>
        <end position="471"/>
    </location>
</feature>
<dbReference type="AlphaFoldDB" id="A0A0K1EJG2"/>
<name>A0A0K1EJG2_CHOCO</name>
<reference evidence="2 3" key="1">
    <citation type="submission" date="2015-07" db="EMBL/GenBank/DDBJ databases">
        <title>Genome analysis of myxobacterium Chondromyces crocatus Cm c5 reveals a high potential for natural compound synthesis and the genetic basis for the loss of fruiting body formation.</title>
        <authorList>
            <person name="Zaburannyi N."/>
            <person name="Bunk B."/>
            <person name="Maier J."/>
            <person name="Overmann J."/>
            <person name="Mueller R."/>
        </authorList>
    </citation>
    <scope>NUCLEOTIDE SEQUENCE [LARGE SCALE GENOMIC DNA]</scope>
    <source>
        <strain evidence="2 3">Cm c5</strain>
    </source>
</reference>
<dbReference type="KEGG" id="ccro:CMC5_051570"/>
<sequence length="575" mass="59480">MVRREVKAVVRARSALVEVGAMSTNGRGSGMRWMLVTLAGCGAALAGCGAAQEVDVVAPGEVPPAGGGGAGAPAATVASEGAGAGDAGASATGAVSAAKAEVSPFVVVAQLPAEAQLRLHPVEGALLLSSEMGLSFEGEEGTSPAVGVLVDGTIDFPKRLRLPGFWHRVVRAMGRWPGPLELVATSDTGRVGIAEQWALKPQGWVQRRSDVGSYFTGVARLGGSVVALKTPAMIGRSELVTLQGPKVTRALTLAPVGPCRGWEPGGQERFEAVKPAAFGATRDGTALSYGKGCDDQVALEVWAPGETRGSIVAMPPMMWRNQWAQLLTGGGEQEAWIVDGDVAHFRDGRATLLEAAVPGDPVNTASVGPDGALWVITDGGALVKRQRDAWERAVLPEGAKAQDVAVEENGTVWVVAGGALLRQGGGEGAAAGALALGGRPGASGSGAQREGAVGSGASAPKPRAPRAFPQAGGPRCTQNLVVLYTFSKVTPDDYDFPLTRKALKGRTEFSGARFVVTRDLGQRFLSAFVPSWDMAKKLQARIQREVQGSTPQVVCASPEVVRELKLDLRTGEISR</sequence>
<accession>A0A0K1EJG2</accession>